<evidence type="ECO:0000256" key="4">
    <source>
        <dbReference type="ARBA" id="ARBA00022832"/>
    </source>
</evidence>
<dbReference type="Proteomes" id="UP001595765">
    <property type="component" value="Unassembled WGS sequence"/>
</dbReference>
<feature type="domain" description="EAL" evidence="9">
    <location>
        <begin position="1"/>
        <end position="81"/>
    </location>
</feature>
<feature type="modified residue" description="O-(pantetheine 4'-phosphoryl)serine" evidence="7">
    <location>
        <position position="40"/>
    </location>
</feature>
<proteinExistence type="inferred from homology"/>
<evidence type="ECO:0000313" key="11">
    <source>
        <dbReference type="Proteomes" id="UP001595765"/>
    </source>
</evidence>
<dbReference type="RefSeq" id="WP_386438439.1">
    <property type="nucleotide sequence ID" value="NZ_JBHSBB010000051.1"/>
</dbReference>
<dbReference type="NCBIfam" id="NF002148">
    <property type="entry name" value="PRK00982.1-2"/>
    <property type="match status" value="1"/>
</dbReference>
<evidence type="ECO:0000313" key="10">
    <source>
        <dbReference type="EMBL" id="MFC4036545.1"/>
    </source>
</evidence>
<dbReference type="PANTHER" id="PTHR20863">
    <property type="entry name" value="ACYL CARRIER PROTEIN"/>
    <property type="match status" value="1"/>
</dbReference>
<feature type="domain" description="Carrier" evidence="8">
    <location>
        <begin position="2"/>
        <end position="80"/>
    </location>
</feature>
<keyword evidence="5 7" id="KW-0443">Lipid metabolism</keyword>
<dbReference type="PROSITE" id="PS50883">
    <property type="entry name" value="EAL"/>
    <property type="match status" value="1"/>
</dbReference>
<dbReference type="SUPFAM" id="SSF47336">
    <property type="entry name" value="ACP-like"/>
    <property type="match status" value="1"/>
</dbReference>
<organism evidence="10 11">
    <name type="scientific">Streptomyces polygonati</name>
    <dbReference type="NCBI Taxonomy" id="1617087"/>
    <lineage>
        <taxon>Bacteria</taxon>
        <taxon>Bacillati</taxon>
        <taxon>Actinomycetota</taxon>
        <taxon>Actinomycetes</taxon>
        <taxon>Kitasatosporales</taxon>
        <taxon>Streptomycetaceae</taxon>
        <taxon>Streptomyces</taxon>
    </lineage>
</organism>
<dbReference type="Gene3D" id="1.10.1200.10">
    <property type="entry name" value="ACP-like"/>
    <property type="match status" value="1"/>
</dbReference>
<keyword evidence="4 7" id="KW-0276">Fatty acid metabolism</keyword>
<dbReference type="PANTHER" id="PTHR20863:SF76">
    <property type="entry name" value="CARRIER DOMAIN-CONTAINING PROTEIN"/>
    <property type="match status" value="1"/>
</dbReference>
<dbReference type="EMBL" id="JBHSBB010000051">
    <property type="protein sequence ID" value="MFC4036545.1"/>
    <property type="molecule type" value="Genomic_DNA"/>
</dbReference>
<evidence type="ECO:0000256" key="2">
    <source>
        <dbReference type="ARBA" id="ARBA00022516"/>
    </source>
</evidence>
<evidence type="ECO:0000259" key="8">
    <source>
        <dbReference type="PROSITE" id="PS50075"/>
    </source>
</evidence>
<comment type="PTM">
    <text evidence="7">4'-phosphopantetheine is transferred from CoA to a specific serine of apo-ACP by AcpS. This modification is essential for activity because fatty acids are bound in thioester linkage to the sulfhydryl of the prosthetic group.</text>
</comment>
<evidence type="ECO:0000256" key="5">
    <source>
        <dbReference type="ARBA" id="ARBA00023098"/>
    </source>
</evidence>
<comment type="caution">
    <text evidence="10">The sequence shown here is derived from an EMBL/GenBank/DDBJ whole genome shotgun (WGS) entry which is preliminary data.</text>
</comment>
<keyword evidence="1 7" id="KW-0596">Phosphopantetheine</keyword>
<comment type="subcellular location">
    <subcellularLocation>
        <location evidence="7">Cytoplasm</location>
    </subcellularLocation>
</comment>
<dbReference type="HAMAP" id="MF_01217">
    <property type="entry name" value="Acyl_carrier"/>
    <property type="match status" value="1"/>
</dbReference>
<dbReference type="Pfam" id="PF00550">
    <property type="entry name" value="PP-binding"/>
    <property type="match status" value="1"/>
</dbReference>
<keyword evidence="11" id="KW-1185">Reference proteome</keyword>
<comment type="similarity">
    <text evidence="7">Belongs to the acyl carrier protein (ACP) family.</text>
</comment>
<comment type="pathway">
    <text evidence="7">Lipid metabolism; fatty acid biosynthesis.</text>
</comment>
<reference evidence="11" key="1">
    <citation type="journal article" date="2019" name="Int. J. Syst. Evol. Microbiol.">
        <title>The Global Catalogue of Microorganisms (GCM) 10K type strain sequencing project: providing services to taxonomists for standard genome sequencing and annotation.</title>
        <authorList>
            <consortium name="The Broad Institute Genomics Platform"/>
            <consortium name="The Broad Institute Genome Sequencing Center for Infectious Disease"/>
            <person name="Wu L."/>
            <person name="Ma J."/>
        </authorList>
    </citation>
    <scope>NUCLEOTIDE SEQUENCE [LARGE SCALE GENOMIC DNA]</scope>
    <source>
        <strain evidence="11">CGMCC 4.7237</strain>
    </source>
</reference>
<accession>A0ABV8HX04</accession>
<dbReference type="InterPro" id="IPR036736">
    <property type="entry name" value="ACP-like_sf"/>
</dbReference>
<sequence>MSTKEEIVAGLADIVNEIAGIPTEDVQLDKSFTDDLDVDSLSMVEVVVAAEEQFSVKIPDDDVKNLKTVGDAVDYILNAQG</sequence>
<evidence type="ECO:0000256" key="6">
    <source>
        <dbReference type="ARBA" id="ARBA00023160"/>
    </source>
</evidence>
<keyword evidence="7" id="KW-0963">Cytoplasm</keyword>
<dbReference type="PROSITE" id="PS50075">
    <property type="entry name" value="CARRIER"/>
    <property type="match status" value="1"/>
</dbReference>
<evidence type="ECO:0000259" key="9">
    <source>
        <dbReference type="PROSITE" id="PS50883"/>
    </source>
</evidence>
<protein>
    <recommendedName>
        <fullName evidence="7">Acyl carrier protein</fullName>
        <shortName evidence="7">ACP</shortName>
    </recommendedName>
</protein>
<dbReference type="NCBIfam" id="NF002150">
    <property type="entry name" value="PRK00982.1-4"/>
    <property type="match status" value="1"/>
</dbReference>
<evidence type="ECO:0000256" key="3">
    <source>
        <dbReference type="ARBA" id="ARBA00022553"/>
    </source>
</evidence>
<name>A0ABV8HX04_9ACTN</name>
<keyword evidence="6 7" id="KW-0275">Fatty acid biosynthesis</keyword>
<dbReference type="NCBIfam" id="NF002147">
    <property type="entry name" value="PRK00982.1-1"/>
    <property type="match status" value="1"/>
</dbReference>
<dbReference type="InterPro" id="IPR003231">
    <property type="entry name" value="ACP"/>
</dbReference>
<gene>
    <name evidence="7" type="primary">acpP</name>
    <name evidence="10" type="ORF">ACFO3J_34665</name>
</gene>
<keyword evidence="2 7" id="KW-0444">Lipid biosynthesis</keyword>
<comment type="function">
    <text evidence="7">Carrier of the growing fatty acid chain in fatty acid biosynthesis.</text>
</comment>
<evidence type="ECO:0000256" key="7">
    <source>
        <dbReference type="HAMAP-Rule" id="MF_01217"/>
    </source>
</evidence>
<dbReference type="InterPro" id="IPR001633">
    <property type="entry name" value="EAL_dom"/>
</dbReference>
<dbReference type="InterPro" id="IPR009081">
    <property type="entry name" value="PP-bd_ACP"/>
</dbReference>
<evidence type="ECO:0000256" key="1">
    <source>
        <dbReference type="ARBA" id="ARBA00022450"/>
    </source>
</evidence>
<keyword evidence="3 7" id="KW-0597">Phosphoprotein</keyword>